<comment type="caution">
    <text evidence="4">The sequence shown here is derived from an EMBL/GenBank/DDBJ whole genome shotgun (WGS) entry which is preliminary data.</text>
</comment>
<dbReference type="SUPFAM" id="SSF109854">
    <property type="entry name" value="DinB/YfiT-like putative metalloenzymes"/>
    <property type="match status" value="1"/>
</dbReference>
<organism evidence="4 5">
    <name type="scientific">Ramlibacter ginsenosidimutans</name>
    <dbReference type="NCBI Taxonomy" id="502333"/>
    <lineage>
        <taxon>Bacteria</taxon>
        <taxon>Pseudomonadati</taxon>
        <taxon>Pseudomonadota</taxon>
        <taxon>Betaproteobacteria</taxon>
        <taxon>Burkholderiales</taxon>
        <taxon>Comamonadaceae</taxon>
        <taxon>Ramlibacter</taxon>
    </lineage>
</organism>
<name>A0A934WNI8_9BURK</name>
<reference evidence="4" key="2">
    <citation type="submission" date="2021-01" db="EMBL/GenBank/DDBJ databases">
        <authorList>
            <person name="Kang M."/>
        </authorList>
    </citation>
    <scope>NUCLEOTIDE SEQUENCE</scope>
    <source>
        <strain evidence="4">KACC 17527</strain>
    </source>
</reference>
<reference evidence="4" key="1">
    <citation type="journal article" date="2012" name="J. Microbiol. Biotechnol.">
        <title>Ramlibacter ginsenosidimutans sp. nov., with ginsenoside-converting activity.</title>
        <authorList>
            <person name="Wang L."/>
            <person name="An D.S."/>
            <person name="Kim S.G."/>
            <person name="Jin F.X."/>
            <person name="Kim S.C."/>
            <person name="Lee S.T."/>
            <person name="Im W.T."/>
        </authorList>
    </citation>
    <scope>NUCLEOTIDE SEQUENCE</scope>
    <source>
        <strain evidence="4">KACC 17527</strain>
    </source>
</reference>
<dbReference type="InterPro" id="IPR007837">
    <property type="entry name" value="DinB"/>
</dbReference>
<evidence type="ECO:0000313" key="5">
    <source>
        <dbReference type="Proteomes" id="UP000630528"/>
    </source>
</evidence>
<evidence type="ECO:0000256" key="2">
    <source>
        <dbReference type="ARBA" id="ARBA00022723"/>
    </source>
</evidence>
<dbReference type="InterPro" id="IPR034660">
    <property type="entry name" value="DinB/YfiT-like"/>
</dbReference>
<evidence type="ECO:0000256" key="3">
    <source>
        <dbReference type="PIRSR" id="PIRSR607837-1"/>
    </source>
</evidence>
<evidence type="ECO:0000256" key="1">
    <source>
        <dbReference type="ARBA" id="ARBA00008635"/>
    </source>
</evidence>
<keyword evidence="2 3" id="KW-0479">Metal-binding</keyword>
<dbReference type="Gene3D" id="1.20.120.450">
    <property type="entry name" value="dinb family like domain"/>
    <property type="match status" value="1"/>
</dbReference>
<keyword evidence="5" id="KW-1185">Reference proteome</keyword>
<proteinExistence type="inferred from homology"/>
<dbReference type="EMBL" id="JAEPWM010000005">
    <property type="protein sequence ID" value="MBK6007262.1"/>
    <property type="molecule type" value="Genomic_DNA"/>
</dbReference>
<feature type="binding site" evidence="3">
    <location>
        <position position="55"/>
    </location>
    <ligand>
        <name>a divalent metal cation</name>
        <dbReference type="ChEBI" id="CHEBI:60240"/>
    </ligand>
</feature>
<accession>A0A934WNI8</accession>
<dbReference type="GO" id="GO:0046872">
    <property type="term" value="F:metal ion binding"/>
    <property type="evidence" value="ECO:0007669"/>
    <property type="project" value="UniProtKB-KW"/>
</dbReference>
<protein>
    <submittedName>
        <fullName evidence="4">DinB family protein</fullName>
    </submittedName>
</protein>
<dbReference type="RefSeq" id="WP_201172291.1">
    <property type="nucleotide sequence ID" value="NZ_JAEPWM010000005.1"/>
</dbReference>
<dbReference type="PANTHER" id="PTHR37302:SF1">
    <property type="entry name" value="PROTEIN DINB"/>
    <property type="match status" value="1"/>
</dbReference>
<gene>
    <name evidence="4" type="ORF">JJB11_14270</name>
</gene>
<feature type="binding site" evidence="3">
    <location>
        <position position="152"/>
    </location>
    <ligand>
        <name>a divalent metal cation</name>
        <dbReference type="ChEBI" id="CHEBI:60240"/>
    </ligand>
</feature>
<feature type="binding site" evidence="3">
    <location>
        <position position="156"/>
    </location>
    <ligand>
        <name>a divalent metal cation</name>
        <dbReference type="ChEBI" id="CHEBI:60240"/>
    </ligand>
</feature>
<dbReference type="AlphaFoldDB" id="A0A934WNI8"/>
<dbReference type="Pfam" id="PF05163">
    <property type="entry name" value="DinB"/>
    <property type="match status" value="1"/>
</dbReference>
<dbReference type="Proteomes" id="UP000630528">
    <property type="component" value="Unassembled WGS sequence"/>
</dbReference>
<evidence type="ECO:0000313" key="4">
    <source>
        <dbReference type="EMBL" id="MBK6007262.1"/>
    </source>
</evidence>
<dbReference type="PANTHER" id="PTHR37302">
    <property type="entry name" value="SLR1116 PROTEIN"/>
    <property type="match status" value="1"/>
</dbReference>
<sequence>MDIGADTLLANYQFLARYNRWFNERLYDACEQLPDAERRRDRGAFFRSIHGTLNHLLWGDRLWLQRFASQGWDFPALADDLLKLPEGAVHETVIHEDWSHLRATRAELDLAIENWVRDMPSGFLLFTLRYANTKKVQREHPAWQAMTHFFNHQTHHRGQVTTLLSQAGIDVGLTDIIALV</sequence>
<comment type="similarity">
    <text evidence="1">Belongs to the DinB family.</text>
</comment>